<dbReference type="AlphaFoldDB" id="A0A0B6Z9X6"/>
<evidence type="ECO:0000256" key="1">
    <source>
        <dbReference type="SAM" id="SignalP"/>
    </source>
</evidence>
<feature type="domain" description="CULT" evidence="2">
    <location>
        <begin position="40"/>
        <end position="166"/>
    </location>
</feature>
<proteinExistence type="predicted"/>
<reference evidence="3" key="1">
    <citation type="submission" date="2014-12" db="EMBL/GenBank/DDBJ databases">
        <title>Insight into the proteome of Arion vulgaris.</title>
        <authorList>
            <person name="Aradska J."/>
            <person name="Bulat T."/>
            <person name="Smidak R."/>
            <person name="Sarate P."/>
            <person name="Gangsoo J."/>
            <person name="Sialana F."/>
            <person name="Bilban M."/>
            <person name="Lubec G."/>
        </authorList>
    </citation>
    <scope>NUCLEOTIDE SEQUENCE</scope>
    <source>
        <tissue evidence="3">Skin</tissue>
    </source>
</reference>
<dbReference type="Gene3D" id="2.170.150.20">
    <property type="entry name" value="Peptide methionine sulfoxide reductase"/>
    <property type="match status" value="1"/>
</dbReference>
<name>A0A0B6Z9X6_9EUPU</name>
<dbReference type="PROSITE" id="PS51788">
    <property type="entry name" value="CULT"/>
    <property type="match status" value="1"/>
</dbReference>
<dbReference type="CDD" id="cd15777">
    <property type="entry name" value="CRBN_C_like"/>
    <property type="match status" value="1"/>
</dbReference>
<evidence type="ECO:0000259" key="2">
    <source>
        <dbReference type="PROSITE" id="PS51788"/>
    </source>
</evidence>
<accession>A0A0B6Z9X6</accession>
<dbReference type="FunFam" id="2.170.150.20:FF:000007">
    <property type="entry name" value="Protein cereblon"/>
    <property type="match status" value="1"/>
</dbReference>
<gene>
    <name evidence="3" type="primary">ORF54211</name>
</gene>
<keyword evidence="1" id="KW-0732">Signal</keyword>
<organism evidence="3">
    <name type="scientific">Arion vulgaris</name>
    <dbReference type="NCBI Taxonomy" id="1028688"/>
    <lineage>
        <taxon>Eukaryota</taxon>
        <taxon>Metazoa</taxon>
        <taxon>Spiralia</taxon>
        <taxon>Lophotrochozoa</taxon>
        <taxon>Mollusca</taxon>
        <taxon>Gastropoda</taxon>
        <taxon>Heterobranchia</taxon>
        <taxon>Euthyneura</taxon>
        <taxon>Panpulmonata</taxon>
        <taxon>Eupulmonata</taxon>
        <taxon>Stylommatophora</taxon>
        <taxon>Helicina</taxon>
        <taxon>Arionoidea</taxon>
        <taxon>Arionidae</taxon>
        <taxon>Arion</taxon>
    </lineage>
</organism>
<evidence type="ECO:0000313" key="3">
    <source>
        <dbReference type="EMBL" id="CEK65187.1"/>
    </source>
</evidence>
<sequence>AAPRADKFVSAVAHGLEVIWTCCILQLLISVACDQHGDYEGFLLCRRCGYDVAKVQDLISIPSKSALRQRNDTVNNNNRILIQLFANPQGMYFEVITSSEAEVERSAERYITDSWFPGYTWSIAKCPRCGTHLGWAFNAVAEGAETGVMKVLSFVGLILDKVMYEDEVNNLIAMPKTYAS</sequence>
<feature type="non-terminal residue" evidence="3">
    <location>
        <position position="1"/>
    </location>
</feature>
<dbReference type="EMBL" id="HACG01018322">
    <property type="protein sequence ID" value="CEK65187.1"/>
    <property type="molecule type" value="Transcribed_RNA"/>
</dbReference>
<feature type="chain" id="PRO_5002126788" description="CULT domain-containing protein" evidence="1">
    <location>
        <begin position="34"/>
        <end position="180"/>
    </location>
</feature>
<dbReference type="InterPro" id="IPR034750">
    <property type="entry name" value="CULT"/>
</dbReference>
<protein>
    <recommendedName>
        <fullName evidence="2">CULT domain-containing protein</fullName>
    </recommendedName>
</protein>
<feature type="signal peptide" evidence="1">
    <location>
        <begin position="1"/>
        <end position="33"/>
    </location>
</feature>